<name>A0ABD1E0I7_HYPHA</name>
<evidence type="ECO:0000256" key="6">
    <source>
        <dbReference type="SAM" id="MobiDB-lite"/>
    </source>
</evidence>
<keyword evidence="9" id="KW-1185">Reference proteome</keyword>
<evidence type="ECO:0000313" key="9">
    <source>
        <dbReference type="Proteomes" id="UP001566132"/>
    </source>
</evidence>
<evidence type="ECO:0000256" key="1">
    <source>
        <dbReference type="ARBA" id="ARBA00011764"/>
    </source>
</evidence>
<reference evidence="8 9" key="1">
    <citation type="submission" date="2024-05" db="EMBL/GenBank/DDBJ databases">
        <title>Genetic variation in Jamaican populations of the coffee berry borer (Hypothenemus hampei).</title>
        <authorList>
            <person name="Errbii M."/>
            <person name="Myrie A."/>
        </authorList>
    </citation>
    <scope>NUCLEOTIDE SEQUENCE [LARGE SCALE GENOMIC DNA]</scope>
    <source>
        <strain evidence="8">JA-Hopewell-2020-01-JO</strain>
        <tissue evidence="8">Whole body</tissue>
    </source>
</reference>
<keyword evidence="3" id="KW-0805">Transcription regulation</keyword>
<feature type="region of interest" description="Disordered" evidence="6">
    <location>
        <begin position="249"/>
        <end position="269"/>
    </location>
</feature>
<dbReference type="InterPro" id="IPR028002">
    <property type="entry name" value="Myb_DNA-bind_5"/>
</dbReference>
<comment type="subunit">
    <text evidence="1">Self-associates forming complexes of several hundred monomers.</text>
</comment>
<feature type="domain" description="Myb/SANT-like DNA-binding" evidence="7">
    <location>
        <begin position="7"/>
        <end position="59"/>
    </location>
</feature>
<dbReference type="EMBL" id="JBDJPC010000015">
    <property type="protein sequence ID" value="KAL1488196.1"/>
    <property type="molecule type" value="Genomic_DNA"/>
</dbReference>
<comment type="function">
    <text evidence="5">Involved in transvection phenomena (= synapsis-dependent gene expression), where the synaptic pairing of chromosomes carrying genes with which zeste interacts influences the expression of these genes. Zeste binds to DNA and stimulates transcription from a nearby promoter.</text>
</comment>
<organism evidence="8 9">
    <name type="scientific">Hypothenemus hampei</name>
    <name type="common">Coffee berry borer</name>
    <dbReference type="NCBI Taxonomy" id="57062"/>
    <lineage>
        <taxon>Eukaryota</taxon>
        <taxon>Metazoa</taxon>
        <taxon>Ecdysozoa</taxon>
        <taxon>Arthropoda</taxon>
        <taxon>Hexapoda</taxon>
        <taxon>Insecta</taxon>
        <taxon>Pterygota</taxon>
        <taxon>Neoptera</taxon>
        <taxon>Endopterygota</taxon>
        <taxon>Coleoptera</taxon>
        <taxon>Polyphaga</taxon>
        <taxon>Cucujiformia</taxon>
        <taxon>Curculionidae</taxon>
        <taxon>Scolytinae</taxon>
        <taxon>Hypothenemus</taxon>
    </lineage>
</organism>
<dbReference type="AlphaFoldDB" id="A0ABD1E0I7"/>
<dbReference type="Pfam" id="PF13873">
    <property type="entry name" value="Myb_DNA-bind_5"/>
    <property type="match status" value="1"/>
</dbReference>
<evidence type="ECO:0000256" key="2">
    <source>
        <dbReference type="ARBA" id="ARBA00016807"/>
    </source>
</evidence>
<feature type="region of interest" description="Disordered" evidence="6">
    <location>
        <begin position="106"/>
        <end position="138"/>
    </location>
</feature>
<keyword evidence="4" id="KW-0804">Transcription</keyword>
<gene>
    <name evidence="8" type="ORF">ABEB36_015153</name>
</gene>
<proteinExistence type="predicted"/>
<evidence type="ECO:0000256" key="3">
    <source>
        <dbReference type="ARBA" id="ARBA00023015"/>
    </source>
</evidence>
<evidence type="ECO:0000256" key="5">
    <source>
        <dbReference type="ARBA" id="ARBA00025466"/>
    </source>
</evidence>
<evidence type="ECO:0000259" key="7">
    <source>
        <dbReference type="Pfam" id="PF13873"/>
    </source>
</evidence>
<sequence>MEEQKRFLNFNKDEIDLLVSLIEKYSSVIECKKSDSVEWRRKNEARELLTTEFNNNSSVLEFLVCPTPLDGPLVPLKYLQSSDNNIEVIVDCEDNGEQISKLLHTDNPEKNRLHNNNDSLNRTPKPISSKAKRSKDTQITNDCKTKINLLSQAKLELIILQEKCLQEEHQIKLEEHKLKIKNLEEIHKLEEGVLVPPVSSNLSPQKSGIPGVMVVHRPGDYIHVLVEVYIGKQLQQILADDSHQSQLLKSQSAGFSGTHMRNDSNGPFL</sequence>
<accession>A0ABD1E0I7</accession>
<evidence type="ECO:0000313" key="8">
    <source>
        <dbReference type="EMBL" id="KAL1488196.1"/>
    </source>
</evidence>
<dbReference type="Proteomes" id="UP001566132">
    <property type="component" value="Unassembled WGS sequence"/>
</dbReference>
<comment type="caution">
    <text evidence="8">The sequence shown here is derived from an EMBL/GenBank/DDBJ whole genome shotgun (WGS) entry which is preliminary data.</text>
</comment>
<evidence type="ECO:0000256" key="4">
    <source>
        <dbReference type="ARBA" id="ARBA00023163"/>
    </source>
</evidence>
<protein>
    <recommendedName>
        <fullName evidence="2">Regulatory protein zeste</fullName>
    </recommendedName>
</protein>